<dbReference type="InterPro" id="IPR036005">
    <property type="entry name" value="Creatinase/aminopeptidase-like"/>
</dbReference>
<dbReference type="EMBL" id="JAKFHA010000004">
    <property type="protein sequence ID" value="MCF2527612.1"/>
    <property type="molecule type" value="Genomic_DNA"/>
</dbReference>
<dbReference type="SUPFAM" id="SSF55920">
    <property type="entry name" value="Creatinase/aminopeptidase"/>
    <property type="match status" value="1"/>
</dbReference>
<feature type="binding site" evidence="6">
    <location>
        <position position="83"/>
    </location>
    <ligand>
        <name>substrate</name>
    </ligand>
</feature>
<sequence length="255" mass="26314">MVSLKSAAELDLMRAAGRVVAETLAAVAAAARPGVTLAELDALAAAHIRAAGAEPSFLGYRPHASLPPFPGVLCLSVDEVVVHGIPDGRVLRGGDLLSVDCGAIVRGYHGDAAVTVEVGAVDAAGRRLAEATREALDAAVAVMVPGARLGDVAYAVQEVARSYGYGILADHGGHGIGTAMHEDPHVPNTGRPGRGYRLREGLVLAIEPMFLEGGRDDYRVLPDRWTIATADGTRAAHFEHTVAVTADGPLVLTAA</sequence>
<feature type="binding site" evidence="6">
    <location>
        <position position="239"/>
    </location>
    <ligand>
        <name>a divalent metal cation</name>
        <dbReference type="ChEBI" id="CHEBI:60240"/>
        <label>1</label>
    </ligand>
</feature>
<dbReference type="NCBIfam" id="TIGR00500">
    <property type="entry name" value="met_pdase_I"/>
    <property type="match status" value="1"/>
</dbReference>
<evidence type="ECO:0000256" key="5">
    <source>
        <dbReference type="ARBA" id="ARBA00022801"/>
    </source>
</evidence>
<accession>A0AA41U1I9</accession>
<evidence type="ECO:0000256" key="7">
    <source>
        <dbReference type="RuleBase" id="RU003653"/>
    </source>
</evidence>
<feature type="binding site" evidence="6">
    <location>
        <position position="100"/>
    </location>
    <ligand>
        <name>a divalent metal cation</name>
        <dbReference type="ChEBI" id="CHEBI:60240"/>
        <label>1</label>
    </ligand>
</feature>
<feature type="domain" description="Peptidase M24" evidence="8">
    <location>
        <begin position="12"/>
        <end position="246"/>
    </location>
</feature>
<dbReference type="GO" id="GO:0046872">
    <property type="term" value="F:metal ion binding"/>
    <property type="evidence" value="ECO:0007669"/>
    <property type="project" value="UniProtKB-UniRule"/>
</dbReference>
<dbReference type="GO" id="GO:0006508">
    <property type="term" value="P:proteolysis"/>
    <property type="evidence" value="ECO:0007669"/>
    <property type="project" value="UniProtKB-KW"/>
</dbReference>
<proteinExistence type="inferred from homology"/>
<evidence type="ECO:0000256" key="3">
    <source>
        <dbReference type="ARBA" id="ARBA00022670"/>
    </source>
</evidence>
<protein>
    <recommendedName>
        <fullName evidence="6 7">Methionine aminopeptidase</fullName>
        <shortName evidence="6">MAP</shortName>
        <shortName evidence="6">MetAP</shortName>
        <ecNumber evidence="6 7">3.4.11.18</ecNumber>
    </recommendedName>
    <alternativeName>
        <fullName evidence="6">Peptidase M</fullName>
    </alternativeName>
</protein>
<keyword evidence="5 6" id="KW-0378">Hydrolase</keyword>
<name>A0AA41U1I9_9ACTN</name>
<dbReference type="Proteomes" id="UP001165378">
    <property type="component" value="Unassembled WGS sequence"/>
</dbReference>
<gene>
    <name evidence="6 9" type="primary">map</name>
    <name evidence="9" type="ORF">LZ495_10345</name>
</gene>
<keyword evidence="4 6" id="KW-0479">Metal-binding</keyword>
<comment type="cofactor">
    <cofactor evidence="6">
        <name>Co(2+)</name>
        <dbReference type="ChEBI" id="CHEBI:48828"/>
    </cofactor>
    <cofactor evidence="6">
        <name>Zn(2+)</name>
        <dbReference type="ChEBI" id="CHEBI:29105"/>
    </cofactor>
    <cofactor evidence="6">
        <name>Mn(2+)</name>
        <dbReference type="ChEBI" id="CHEBI:29035"/>
    </cofactor>
    <cofactor evidence="6">
        <name>Fe(2+)</name>
        <dbReference type="ChEBI" id="CHEBI:29033"/>
    </cofactor>
    <text evidence="6">Binds 2 divalent metal cations per subunit. Has a high-affinity and a low affinity metal-binding site. The true nature of the physiological cofactor is under debate. The enzyme is active with cobalt, zinc, manganese or divalent iron ions. Most likely, methionine aminopeptidases function as mononuclear Fe(2+)-metalloproteases under physiological conditions, and the catalytically relevant metal-binding site has been assigned to the histidine-containing high-affinity site.</text>
</comment>
<dbReference type="GO" id="GO:0070006">
    <property type="term" value="F:metalloaminopeptidase activity"/>
    <property type="evidence" value="ECO:0007669"/>
    <property type="project" value="UniProtKB-UniRule"/>
</dbReference>
<comment type="function">
    <text evidence="1 6">Removes the N-terminal methionine from nascent proteins. The N-terminal methionine is often cleaved when the second residue in the primary sequence is small and uncharged (Met-Ala-, Cys, Gly, Pro, Ser, Thr, or Val). Requires deformylation of the N(alpha)-formylated initiator methionine before it can be hydrolyzed.</text>
</comment>
<dbReference type="GO" id="GO:0005829">
    <property type="term" value="C:cytosol"/>
    <property type="evidence" value="ECO:0007669"/>
    <property type="project" value="TreeGrafter"/>
</dbReference>
<dbReference type="HAMAP" id="MF_01974">
    <property type="entry name" value="MetAP_1"/>
    <property type="match status" value="1"/>
</dbReference>
<comment type="subunit">
    <text evidence="6">Monomer.</text>
</comment>
<feature type="binding site" evidence="6">
    <location>
        <position position="207"/>
    </location>
    <ligand>
        <name>a divalent metal cation</name>
        <dbReference type="ChEBI" id="CHEBI:60240"/>
        <label>2</label>
        <note>catalytic</note>
    </ligand>
</feature>
<evidence type="ECO:0000256" key="1">
    <source>
        <dbReference type="ARBA" id="ARBA00002521"/>
    </source>
</evidence>
<comment type="similarity">
    <text evidence="6">Belongs to the peptidase M24A family. Methionine aminopeptidase type 1 subfamily.</text>
</comment>
<dbReference type="PANTHER" id="PTHR43330:SF27">
    <property type="entry name" value="METHIONINE AMINOPEPTIDASE"/>
    <property type="match status" value="1"/>
</dbReference>
<dbReference type="RefSeq" id="WP_235051772.1">
    <property type="nucleotide sequence ID" value="NZ_JAKFHA010000004.1"/>
</dbReference>
<evidence type="ECO:0000256" key="6">
    <source>
        <dbReference type="HAMAP-Rule" id="MF_01974"/>
    </source>
</evidence>
<dbReference type="EC" id="3.4.11.18" evidence="6 7"/>
<dbReference type="AlphaFoldDB" id="A0AA41U1I9"/>
<feature type="binding site" evidence="6">
    <location>
        <position position="181"/>
    </location>
    <ligand>
        <name>substrate</name>
    </ligand>
</feature>
<keyword evidence="3 6" id="KW-0645">Protease</keyword>
<dbReference type="Gene3D" id="3.90.230.10">
    <property type="entry name" value="Creatinase/methionine aminopeptidase superfamily"/>
    <property type="match status" value="1"/>
</dbReference>
<comment type="catalytic activity">
    <reaction evidence="6 7">
        <text>Release of N-terminal amino acids, preferentially methionine, from peptides and arylamides.</text>
        <dbReference type="EC" id="3.4.11.18"/>
    </reaction>
</comment>
<dbReference type="InterPro" id="IPR000994">
    <property type="entry name" value="Pept_M24"/>
</dbReference>
<dbReference type="GO" id="GO:0004239">
    <property type="term" value="F:initiator methionyl aminopeptidase activity"/>
    <property type="evidence" value="ECO:0007669"/>
    <property type="project" value="UniProtKB-UniRule"/>
</dbReference>
<keyword evidence="10" id="KW-1185">Reference proteome</keyword>
<feature type="binding site" evidence="6">
    <location>
        <position position="111"/>
    </location>
    <ligand>
        <name>a divalent metal cation</name>
        <dbReference type="ChEBI" id="CHEBI:60240"/>
        <label>1</label>
    </ligand>
</feature>
<organism evidence="9 10">
    <name type="scientific">Yinghuangia soli</name>
    <dbReference type="NCBI Taxonomy" id="2908204"/>
    <lineage>
        <taxon>Bacteria</taxon>
        <taxon>Bacillati</taxon>
        <taxon>Actinomycetota</taxon>
        <taxon>Actinomycetes</taxon>
        <taxon>Kitasatosporales</taxon>
        <taxon>Streptomycetaceae</taxon>
        <taxon>Yinghuangia</taxon>
    </lineage>
</organism>
<evidence type="ECO:0000256" key="2">
    <source>
        <dbReference type="ARBA" id="ARBA00022438"/>
    </source>
</evidence>
<dbReference type="Pfam" id="PF00557">
    <property type="entry name" value="Peptidase_M24"/>
    <property type="match status" value="1"/>
</dbReference>
<evidence type="ECO:0000259" key="8">
    <source>
        <dbReference type="Pfam" id="PF00557"/>
    </source>
</evidence>
<dbReference type="CDD" id="cd01086">
    <property type="entry name" value="MetAP1"/>
    <property type="match status" value="1"/>
</dbReference>
<dbReference type="PRINTS" id="PR00599">
    <property type="entry name" value="MAPEPTIDASE"/>
</dbReference>
<feature type="binding site" evidence="6">
    <location>
        <position position="111"/>
    </location>
    <ligand>
        <name>a divalent metal cation</name>
        <dbReference type="ChEBI" id="CHEBI:60240"/>
        <label>2</label>
        <note>catalytic</note>
    </ligand>
</feature>
<comment type="caution">
    <text evidence="9">The sequence shown here is derived from an EMBL/GenBank/DDBJ whole genome shotgun (WGS) entry which is preliminary data.</text>
</comment>
<evidence type="ECO:0000256" key="4">
    <source>
        <dbReference type="ARBA" id="ARBA00022723"/>
    </source>
</evidence>
<dbReference type="InterPro" id="IPR001714">
    <property type="entry name" value="Pept_M24_MAP"/>
</dbReference>
<evidence type="ECO:0000313" key="9">
    <source>
        <dbReference type="EMBL" id="MCF2527612.1"/>
    </source>
</evidence>
<evidence type="ECO:0000313" key="10">
    <source>
        <dbReference type="Proteomes" id="UP001165378"/>
    </source>
</evidence>
<feature type="binding site" evidence="6">
    <location>
        <position position="239"/>
    </location>
    <ligand>
        <name>a divalent metal cation</name>
        <dbReference type="ChEBI" id="CHEBI:60240"/>
        <label>2</label>
        <note>catalytic</note>
    </ligand>
</feature>
<feature type="binding site" evidence="6">
    <location>
        <position position="174"/>
    </location>
    <ligand>
        <name>a divalent metal cation</name>
        <dbReference type="ChEBI" id="CHEBI:60240"/>
        <label>2</label>
        <note>catalytic</note>
    </ligand>
</feature>
<dbReference type="InterPro" id="IPR002467">
    <property type="entry name" value="Pept_M24A_MAP1"/>
</dbReference>
<reference evidence="9" key="1">
    <citation type="submission" date="2022-01" db="EMBL/GenBank/DDBJ databases">
        <title>Genome-Based Taxonomic Classification of the Phylum Actinobacteria.</title>
        <authorList>
            <person name="Gao Y."/>
        </authorList>
    </citation>
    <scope>NUCLEOTIDE SEQUENCE</scope>
    <source>
        <strain evidence="9">KLBMP 8922</strain>
    </source>
</reference>
<keyword evidence="2 6" id="KW-0031">Aminopeptidase</keyword>
<dbReference type="PANTHER" id="PTHR43330">
    <property type="entry name" value="METHIONINE AMINOPEPTIDASE"/>
    <property type="match status" value="1"/>
</dbReference>